<dbReference type="HOGENOM" id="CLU_061111_0_0_6"/>
<dbReference type="GO" id="GO:0009279">
    <property type="term" value="C:cell outer membrane"/>
    <property type="evidence" value="ECO:0007669"/>
    <property type="project" value="UniProtKB-SubCell"/>
</dbReference>
<dbReference type="eggNOG" id="COG3203">
    <property type="taxonomic scope" value="Bacteria"/>
</dbReference>
<keyword evidence="3" id="KW-0472">Membrane</keyword>
<name>I2BBS8_SHIBC</name>
<dbReference type="Gene3D" id="2.40.160.10">
    <property type="entry name" value="Porin"/>
    <property type="match status" value="1"/>
</dbReference>
<feature type="domain" description="Porin" evidence="5">
    <location>
        <begin position="19"/>
        <end position="307"/>
    </location>
</feature>
<evidence type="ECO:0000256" key="4">
    <source>
        <dbReference type="SAM" id="SignalP"/>
    </source>
</evidence>
<evidence type="ECO:0000256" key="2">
    <source>
        <dbReference type="ARBA" id="ARBA00022729"/>
    </source>
</evidence>
<feature type="signal peptide" evidence="4">
    <location>
        <begin position="1"/>
        <end position="29"/>
    </location>
</feature>
<dbReference type="Pfam" id="PF13609">
    <property type="entry name" value="Porin_4"/>
    <property type="match status" value="1"/>
</dbReference>
<dbReference type="AlphaFoldDB" id="I2BBS8"/>
<comment type="subcellular location">
    <subcellularLocation>
        <location evidence="1">Cell outer membrane</location>
        <topology evidence="1">Multi-pass membrane protein</topology>
    </subcellularLocation>
</comment>
<evidence type="ECO:0000313" key="6">
    <source>
        <dbReference type="EMBL" id="AFJ47982.1"/>
    </source>
</evidence>
<gene>
    <name evidence="6" type="ordered locus">EBL_c29120</name>
</gene>
<evidence type="ECO:0000256" key="3">
    <source>
        <dbReference type="ARBA" id="ARBA00023136"/>
    </source>
</evidence>
<evidence type="ECO:0000256" key="1">
    <source>
        <dbReference type="ARBA" id="ARBA00004571"/>
    </source>
</evidence>
<organism evidence="6 7">
    <name type="scientific">Shimwellia blattae (strain ATCC 29907 / DSM 4481 / JCM 1650 / NBRC 105725 / CDC 9005-74)</name>
    <name type="common">Escherichia blattae</name>
    <dbReference type="NCBI Taxonomy" id="630626"/>
    <lineage>
        <taxon>Bacteria</taxon>
        <taxon>Pseudomonadati</taxon>
        <taxon>Pseudomonadota</taxon>
        <taxon>Gammaproteobacteria</taxon>
        <taxon>Enterobacterales</taxon>
        <taxon>Enterobacteriaceae</taxon>
        <taxon>Shimwellia</taxon>
    </lineage>
</organism>
<dbReference type="GO" id="GO:0015288">
    <property type="term" value="F:porin activity"/>
    <property type="evidence" value="ECO:0007669"/>
    <property type="project" value="InterPro"/>
</dbReference>
<dbReference type="InterPro" id="IPR023614">
    <property type="entry name" value="Porin_dom_sf"/>
</dbReference>
<keyword evidence="7" id="KW-1185">Reference proteome</keyword>
<dbReference type="InterPro" id="IPR050298">
    <property type="entry name" value="Gram-neg_bact_OMP"/>
</dbReference>
<keyword evidence="2 4" id="KW-0732">Signal</keyword>
<dbReference type="CDD" id="cd00342">
    <property type="entry name" value="gram_neg_porins"/>
    <property type="match status" value="1"/>
</dbReference>
<dbReference type="SUPFAM" id="SSF56935">
    <property type="entry name" value="Porins"/>
    <property type="match status" value="1"/>
</dbReference>
<accession>K6W5T9</accession>
<dbReference type="Proteomes" id="UP000001955">
    <property type="component" value="Chromosome"/>
</dbReference>
<feature type="chain" id="PRO_5003655872" evidence="4">
    <location>
        <begin position="30"/>
        <end position="386"/>
    </location>
</feature>
<dbReference type="KEGG" id="ebt:EBL_c29120"/>
<reference evidence="6 7" key="1">
    <citation type="journal article" date="2012" name="J. Bacteriol.">
        <title>Complete genome sequence of the B12-producing Shimwellia blattae strain DSM 4481, isolated from a cockroach.</title>
        <authorList>
            <person name="Brzuszkiewicz E."/>
            <person name="Waschkowitz T."/>
            <person name="Wiezer A."/>
            <person name="Daniel R."/>
        </authorList>
    </citation>
    <scope>NUCLEOTIDE SEQUENCE [LARGE SCALE GENOMIC DNA]</scope>
    <source>
        <strain evidence="7">ATCC 29907 / DSM 4481 / JCM 1650 / NBRC 105725 / CDC 9005-74</strain>
    </source>
</reference>
<dbReference type="STRING" id="630626.EBL_c29120"/>
<dbReference type="EMBL" id="CP001560">
    <property type="protein sequence ID" value="AFJ47982.1"/>
    <property type="molecule type" value="Genomic_DNA"/>
</dbReference>
<protein>
    <submittedName>
        <fullName evidence="6">Putative outer membrane protein</fullName>
    </submittedName>
</protein>
<dbReference type="OrthoDB" id="6490232at2"/>
<dbReference type="PATRIC" id="fig|630626.3.peg.2828"/>
<dbReference type="InterPro" id="IPR033900">
    <property type="entry name" value="Gram_neg_porin_domain"/>
</dbReference>
<proteinExistence type="predicted"/>
<sequence length="386" mass="43423">MQFSKAASIRILSATGGLALAMLTLPAHAEITILDKHKDGNSLLDPLSIQVGGSIRPGFAWNAGDEPGYYKNGYDTGTRFRFTGDYALTDHTSLIGYYEWGVDLGHVLKWDAHYDHDSPSNTQRQLYGGIKDDTWGTLTFGHQYGVYYDTVGVKSDVWDNDGHASANWIGFGGDYDGGERPKNTIKYSNTFGKWTVRADYLLPEDETYVADSMRYRRNSGMGLGVEYAIQDDLTVSAAWNQTNATVKDDYAGGQSRKYRQQFSGMALTWQPDNWYLVTTATYYDHYVPSKRDTADASHYFAGDGYGLEGFAGYTFKINQPYLDSIMPYVAQDTLQLKGSENYHANHTYLGVWTTIGYGFSFYLERTIASTSDNEPDTTWFTVYYDF</sequence>
<accession>I2BBS8</accession>
<dbReference type="RefSeq" id="WP_002444714.1">
    <property type="nucleotide sequence ID" value="NC_017910.1"/>
</dbReference>
<evidence type="ECO:0000259" key="5">
    <source>
        <dbReference type="Pfam" id="PF13609"/>
    </source>
</evidence>
<dbReference type="PANTHER" id="PTHR34501">
    <property type="entry name" value="PROTEIN YDDL-RELATED"/>
    <property type="match status" value="1"/>
</dbReference>
<evidence type="ECO:0000313" key="7">
    <source>
        <dbReference type="Proteomes" id="UP000001955"/>
    </source>
</evidence>
<dbReference type="PANTHER" id="PTHR34501:SF2">
    <property type="entry name" value="OUTER MEMBRANE PORIN F-RELATED"/>
    <property type="match status" value="1"/>
</dbReference>